<accession>A0A080MAG8</accession>
<comment type="caution">
    <text evidence="1">The sequence shown here is derived from an EMBL/GenBank/DDBJ whole genome shotgun (WGS) entry which is preliminary data.</text>
</comment>
<evidence type="ECO:0000313" key="1">
    <source>
        <dbReference type="EMBL" id="KFB78238.1"/>
    </source>
</evidence>
<gene>
    <name evidence="1" type="ORF">AW06_000343</name>
</gene>
<dbReference type="AlphaFoldDB" id="A0A080MAG8"/>
<sequence length="149" mass="16387">MTASFRPHTDAFMHCEVAESSYREVISNWLSTRSASAPPLRGLYLGRALTFPWISRHLAEAALRDPQWDARRGKARSGGPNQWVSSTLSGPTFLARIAAPFAGTPYTPVGISVEKVLVGRAQEMAPELNAGKQLLPFDAQLWLHLDASR</sequence>
<proteinExistence type="predicted"/>
<keyword evidence="2" id="KW-1185">Reference proteome</keyword>
<protein>
    <submittedName>
        <fullName evidence="1">Uncharacterized protein</fullName>
    </submittedName>
</protein>
<dbReference type="EMBL" id="JDST02000007">
    <property type="protein sequence ID" value="KFB78238.1"/>
    <property type="molecule type" value="Genomic_DNA"/>
</dbReference>
<evidence type="ECO:0000313" key="2">
    <source>
        <dbReference type="Proteomes" id="UP000021315"/>
    </source>
</evidence>
<reference evidence="1" key="1">
    <citation type="submission" date="2014-02" db="EMBL/GenBank/DDBJ databases">
        <title>Expanding our view of genomic diversity in Candidatus Accumulibacter clades.</title>
        <authorList>
            <person name="Skennerton C.T."/>
            <person name="Barr J.J."/>
            <person name="Slater F.R."/>
            <person name="Bond P.L."/>
            <person name="Tyson G.W."/>
        </authorList>
    </citation>
    <scope>NUCLEOTIDE SEQUENCE [LARGE SCALE GENOMIC DNA]</scope>
</reference>
<name>A0A080MAG8_9PROT</name>
<dbReference type="RefSeq" id="WP_273704284.1">
    <property type="nucleotide sequence ID" value="NZ_JDST02000007.1"/>
</dbReference>
<dbReference type="Proteomes" id="UP000021315">
    <property type="component" value="Unassembled WGS sequence"/>
</dbReference>
<organism evidence="1 2">
    <name type="scientific">Candidatus Accumulibacter cognatus</name>
    <dbReference type="NCBI Taxonomy" id="2954383"/>
    <lineage>
        <taxon>Bacteria</taxon>
        <taxon>Pseudomonadati</taxon>
        <taxon>Pseudomonadota</taxon>
        <taxon>Betaproteobacteria</taxon>
        <taxon>Candidatus Accumulibacter</taxon>
    </lineage>
</organism>